<protein>
    <submittedName>
        <fullName evidence="5">Alpha/beta fold hydrolase</fullName>
    </submittedName>
</protein>
<dbReference type="SUPFAM" id="SSF53474">
    <property type="entry name" value="alpha/beta-Hydrolases"/>
    <property type="match status" value="1"/>
</dbReference>
<comment type="caution">
    <text evidence="5">The sequence shown here is derived from an EMBL/GenBank/DDBJ whole genome shotgun (WGS) entry which is preliminary data.</text>
</comment>
<evidence type="ECO:0000313" key="6">
    <source>
        <dbReference type="Proteomes" id="UP000632138"/>
    </source>
</evidence>
<keyword evidence="3 5" id="KW-0378">Hydrolase</keyword>
<gene>
    <name evidence="5" type="ORF">JIG36_19885</name>
</gene>
<dbReference type="EMBL" id="JAENHP010000005">
    <property type="protein sequence ID" value="MBM2617821.1"/>
    <property type="molecule type" value="Genomic_DNA"/>
</dbReference>
<proteinExistence type="inferred from homology"/>
<organism evidence="5 6">
    <name type="scientific">Paractinoplanes ovalisporus</name>
    <dbReference type="NCBI Taxonomy" id="2810368"/>
    <lineage>
        <taxon>Bacteria</taxon>
        <taxon>Bacillati</taxon>
        <taxon>Actinomycetota</taxon>
        <taxon>Actinomycetes</taxon>
        <taxon>Micromonosporales</taxon>
        <taxon>Micromonosporaceae</taxon>
        <taxon>Paractinoplanes</taxon>
    </lineage>
</organism>
<evidence type="ECO:0000256" key="1">
    <source>
        <dbReference type="ARBA" id="ARBA00010088"/>
    </source>
</evidence>
<dbReference type="Proteomes" id="UP000632138">
    <property type="component" value="Unassembled WGS sequence"/>
</dbReference>
<dbReference type="GO" id="GO:0016787">
    <property type="term" value="F:hydrolase activity"/>
    <property type="evidence" value="ECO:0007669"/>
    <property type="project" value="UniProtKB-KW"/>
</dbReference>
<dbReference type="Gene3D" id="3.40.50.1820">
    <property type="entry name" value="alpha/beta hydrolase"/>
    <property type="match status" value="1"/>
</dbReference>
<name>A0ABS2ADC6_9ACTN</name>
<dbReference type="InterPro" id="IPR029058">
    <property type="entry name" value="AB_hydrolase_fold"/>
</dbReference>
<feature type="domain" description="AB hydrolase-1" evidence="4">
    <location>
        <begin position="42"/>
        <end position="404"/>
    </location>
</feature>
<evidence type="ECO:0000259" key="4">
    <source>
        <dbReference type="Pfam" id="PF00561"/>
    </source>
</evidence>
<accession>A0ABS2ADC6</accession>
<sequence length="451" mass="48075">MTYDCADVSVPRDWNNAGNGETYSIAMIRIRSSKQQGRIGSLLINPGGPGGSGIDTSVYLSFGEAFGGLPTEVTNKFDIIGFDPRGVGRSDPVKCISSEDQDESFAATPDPVSQADFDKLVALNKRIAGDCASKYGDQLPYFSTEQAARDMDSLRTAVGDDKLTYLGFSYGTLLGATYAQLFPQNVRALVLDGAVDPKQNFVEGSETQAKGFERAFTNFTNWCKATPDKCPISADPRKAVTDALSAAATKPVPGSDGRQATSGWIFVSVISSLYTESGWAKLADAIAELKQGNPKGVFTLADQYAERKPDGTYSNLFDANLAVNCADTNDAPSLDEVRRLQGEWRQKYPLFGGALAVGMLPCAVWQGGRDPYPAGAAKDAPPIVVVGTTGDPATPYENTADLASMLGVGHVLTWEGEGHTAYPNTPCIVNAVDSYLIDLKVPQEGLRCPAK</sequence>
<keyword evidence="2" id="KW-0732">Signal</keyword>
<keyword evidence="6" id="KW-1185">Reference proteome</keyword>
<dbReference type="PANTHER" id="PTHR43248">
    <property type="entry name" value="2-SUCCINYL-6-HYDROXY-2,4-CYCLOHEXADIENE-1-CARBOXYLATE SYNTHASE"/>
    <property type="match status" value="1"/>
</dbReference>
<dbReference type="Pfam" id="PF00561">
    <property type="entry name" value="Abhydrolase_1"/>
    <property type="match status" value="1"/>
</dbReference>
<dbReference type="InterPro" id="IPR000073">
    <property type="entry name" value="AB_hydrolase_1"/>
</dbReference>
<evidence type="ECO:0000256" key="2">
    <source>
        <dbReference type="ARBA" id="ARBA00022729"/>
    </source>
</evidence>
<dbReference type="InterPro" id="IPR051601">
    <property type="entry name" value="Serine_prot/Carboxylest_S33"/>
</dbReference>
<evidence type="ECO:0000313" key="5">
    <source>
        <dbReference type="EMBL" id="MBM2617821.1"/>
    </source>
</evidence>
<evidence type="ECO:0000256" key="3">
    <source>
        <dbReference type="ARBA" id="ARBA00022801"/>
    </source>
</evidence>
<reference evidence="5 6" key="1">
    <citation type="submission" date="2021-01" db="EMBL/GenBank/DDBJ databases">
        <title>Actinoplanes sp. nov. LDG1-06 isolated from lichen.</title>
        <authorList>
            <person name="Saeng-In P."/>
            <person name="Phongsopitanun W."/>
            <person name="Kanchanasin P."/>
            <person name="Yuki M."/>
            <person name="Kudo T."/>
            <person name="Ohkuma M."/>
            <person name="Tanasupawat S."/>
        </authorList>
    </citation>
    <scope>NUCLEOTIDE SEQUENCE [LARGE SCALE GENOMIC DNA]</scope>
    <source>
        <strain evidence="5 6">LDG1-06</strain>
    </source>
</reference>
<comment type="similarity">
    <text evidence="1">Belongs to the peptidase S33 family.</text>
</comment>
<dbReference type="PANTHER" id="PTHR43248:SF29">
    <property type="entry name" value="TRIPEPTIDYL AMINOPEPTIDASE"/>
    <property type="match status" value="1"/>
</dbReference>